<dbReference type="PANTHER" id="PTHR42784:SF1">
    <property type="entry name" value="PYRANOSE 2-OXIDASE"/>
    <property type="match status" value="1"/>
</dbReference>
<reference evidence="7 8" key="1">
    <citation type="journal article" date="2016" name="Nat. Commun.">
        <title>Thousands of microbial genomes shed light on interconnected biogeochemical processes in an aquifer system.</title>
        <authorList>
            <person name="Anantharaman K."/>
            <person name="Brown C.T."/>
            <person name="Hug L.A."/>
            <person name="Sharon I."/>
            <person name="Castelle C.J."/>
            <person name="Probst A.J."/>
            <person name="Thomas B.C."/>
            <person name="Singh A."/>
            <person name="Wilkins M.J."/>
            <person name="Karaoz U."/>
            <person name="Brodie E.L."/>
            <person name="Williams K.H."/>
            <person name="Hubbard S.S."/>
            <person name="Banfield J.F."/>
        </authorList>
    </citation>
    <scope>NUCLEOTIDE SEQUENCE [LARGE SCALE GENOMIC DNA]</scope>
</reference>
<proteinExistence type="inferred from homology"/>
<dbReference type="STRING" id="1817824.A2751_03090"/>
<evidence type="ECO:0000256" key="2">
    <source>
        <dbReference type="ARBA" id="ARBA00010790"/>
    </source>
</evidence>
<evidence type="ECO:0000256" key="4">
    <source>
        <dbReference type="ARBA" id="ARBA00022827"/>
    </source>
</evidence>
<dbReference type="AlphaFoldDB" id="A0A1F5NKT8"/>
<dbReference type="EMBL" id="MFEK01000014">
    <property type="protein sequence ID" value="OGE78122.1"/>
    <property type="molecule type" value="Genomic_DNA"/>
</dbReference>
<accession>A0A1F5NKT8</accession>
<evidence type="ECO:0000256" key="3">
    <source>
        <dbReference type="ARBA" id="ARBA00022630"/>
    </source>
</evidence>
<gene>
    <name evidence="7" type="ORF">A2751_03090</name>
</gene>
<comment type="cofactor">
    <cofactor evidence="1">
        <name>FAD</name>
        <dbReference type="ChEBI" id="CHEBI:57692"/>
    </cofactor>
</comment>
<dbReference type="InterPro" id="IPR051473">
    <property type="entry name" value="P2Ox-like"/>
</dbReference>
<dbReference type="Pfam" id="PF05199">
    <property type="entry name" value="GMC_oxred_C"/>
    <property type="match status" value="1"/>
</dbReference>
<evidence type="ECO:0000259" key="6">
    <source>
        <dbReference type="Pfam" id="PF05199"/>
    </source>
</evidence>
<comment type="similarity">
    <text evidence="2">Belongs to the GMC oxidoreductase family.</text>
</comment>
<keyword evidence="5" id="KW-0560">Oxidoreductase</keyword>
<dbReference type="Proteomes" id="UP000176864">
    <property type="component" value="Unassembled WGS sequence"/>
</dbReference>
<dbReference type="Gene3D" id="3.50.50.60">
    <property type="entry name" value="FAD/NAD(P)-binding domain"/>
    <property type="match status" value="2"/>
</dbReference>
<evidence type="ECO:0000256" key="5">
    <source>
        <dbReference type="ARBA" id="ARBA00023002"/>
    </source>
</evidence>
<dbReference type="InterPro" id="IPR036188">
    <property type="entry name" value="FAD/NAD-bd_sf"/>
</dbReference>
<sequence>MITDAKSIPAGTQINTDICIIGSGAAGIPLALEFENSRTRACILESGGFEDVVDYSDVYHFISRGLPVSLDSRTQGFGGTTRAWAGIWKPHDEIDFRLRPWVKYSGWSVAFQELSGYYDRAAQSVGAFPLEFFNPPLDAKTLEDSTLNTTLVRLMKPEDLDFGRKFKSRFENADNLHVYLRAVVTSFESNPGHTEVQRVRIAAPGKKEFTLTAKIFVLAAGGIENARLLLLSNLGNEHDQVGRYYMDHPKGKVGSVALNHDINIDLNQYFGAEDSAGKVFAGLRLSDRLQEQRQALNSYVQLSPVYEQEGFMGKTARKIFGLKRKMKKIELRNFMEQEPNPDSRITLGEKCDSLGCPRAVIDWQISEKDKITMKTLHEVLRDKLAGLGIGKLESPLLEKNLQDWPIKTDASHHMGTTRMGTDPRTSVVDPNCKIHSVANLYVAGSSVFPTGGYANPTATSIALALRLADHLKNRI</sequence>
<dbReference type="PANTHER" id="PTHR42784">
    <property type="entry name" value="PYRANOSE 2-OXIDASE"/>
    <property type="match status" value="1"/>
</dbReference>
<evidence type="ECO:0000313" key="7">
    <source>
        <dbReference type="EMBL" id="OGE78122.1"/>
    </source>
</evidence>
<evidence type="ECO:0000256" key="1">
    <source>
        <dbReference type="ARBA" id="ARBA00001974"/>
    </source>
</evidence>
<dbReference type="SUPFAM" id="SSF51905">
    <property type="entry name" value="FAD/NAD(P)-binding domain"/>
    <property type="match status" value="1"/>
</dbReference>
<comment type="caution">
    <text evidence="7">The sequence shown here is derived from an EMBL/GenBank/DDBJ whole genome shotgun (WGS) entry which is preliminary data.</text>
</comment>
<feature type="domain" description="Glucose-methanol-choline oxidoreductase C-terminal" evidence="6">
    <location>
        <begin position="339"/>
        <end position="464"/>
    </location>
</feature>
<keyword evidence="4" id="KW-0274">FAD</keyword>
<dbReference type="InterPro" id="IPR007867">
    <property type="entry name" value="GMC_OxRtase_C"/>
</dbReference>
<evidence type="ECO:0000313" key="8">
    <source>
        <dbReference type="Proteomes" id="UP000176864"/>
    </source>
</evidence>
<organism evidence="7 8">
    <name type="scientific">Candidatus Doudnabacteria bacterium RIFCSPHIGHO2_01_FULL_46_14</name>
    <dbReference type="NCBI Taxonomy" id="1817824"/>
    <lineage>
        <taxon>Bacteria</taxon>
        <taxon>Candidatus Doudnaibacteriota</taxon>
    </lineage>
</organism>
<protein>
    <recommendedName>
        <fullName evidence="6">Glucose-methanol-choline oxidoreductase C-terminal domain-containing protein</fullName>
    </recommendedName>
</protein>
<name>A0A1F5NKT8_9BACT</name>
<keyword evidence="3" id="KW-0285">Flavoprotein</keyword>
<dbReference type="GO" id="GO:0016614">
    <property type="term" value="F:oxidoreductase activity, acting on CH-OH group of donors"/>
    <property type="evidence" value="ECO:0007669"/>
    <property type="project" value="InterPro"/>
</dbReference>